<sequence length="32" mass="3815">MRKRGSDNVCRNKHRKTLAAVEEQKLYVDGRR</sequence>
<organism evidence="1">
    <name type="scientific">Anguilla anguilla</name>
    <name type="common">European freshwater eel</name>
    <name type="synonym">Muraena anguilla</name>
    <dbReference type="NCBI Taxonomy" id="7936"/>
    <lineage>
        <taxon>Eukaryota</taxon>
        <taxon>Metazoa</taxon>
        <taxon>Chordata</taxon>
        <taxon>Craniata</taxon>
        <taxon>Vertebrata</taxon>
        <taxon>Euteleostomi</taxon>
        <taxon>Actinopterygii</taxon>
        <taxon>Neopterygii</taxon>
        <taxon>Teleostei</taxon>
        <taxon>Anguilliformes</taxon>
        <taxon>Anguillidae</taxon>
        <taxon>Anguilla</taxon>
    </lineage>
</organism>
<dbReference type="AlphaFoldDB" id="A0A0E9TC79"/>
<evidence type="ECO:0000313" key="1">
    <source>
        <dbReference type="EMBL" id="JAH51284.1"/>
    </source>
</evidence>
<proteinExistence type="predicted"/>
<protein>
    <submittedName>
        <fullName evidence="1">Uncharacterized protein</fullName>
    </submittedName>
</protein>
<reference evidence="1" key="1">
    <citation type="submission" date="2014-11" db="EMBL/GenBank/DDBJ databases">
        <authorList>
            <person name="Amaro Gonzalez C."/>
        </authorList>
    </citation>
    <scope>NUCLEOTIDE SEQUENCE</scope>
</reference>
<reference evidence="1" key="2">
    <citation type="journal article" date="2015" name="Fish Shellfish Immunol.">
        <title>Early steps in the European eel (Anguilla anguilla)-Vibrio vulnificus interaction in the gills: Role of the RtxA13 toxin.</title>
        <authorList>
            <person name="Callol A."/>
            <person name="Pajuelo D."/>
            <person name="Ebbesson L."/>
            <person name="Teles M."/>
            <person name="MacKenzie S."/>
            <person name="Amaro C."/>
        </authorList>
    </citation>
    <scope>NUCLEOTIDE SEQUENCE</scope>
</reference>
<accession>A0A0E9TC79</accession>
<name>A0A0E9TC79_ANGAN</name>
<dbReference type="EMBL" id="GBXM01057293">
    <property type="protein sequence ID" value="JAH51284.1"/>
    <property type="molecule type" value="Transcribed_RNA"/>
</dbReference>